<dbReference type="Gene3D" id="1.50.10.150">
    <property type="entry name" value="Voltage-dependent anion channel"/>
    <property type="match status" value="1"/>
</dbReference>
<dbReference type="eggNOG" id="COG1275">
    <property type="taxonomic scope" value="Bacteria"/>
</dbReference>
<keyword evidence="7" id="KW-1185">Reference proteome</keyword>
<dbReference type="PATRIC" id="fig|1276258.3.peg.676"/>
<keyword evidence="2 5" id="KW-0812">Transmembrane</keyword>
<dbReference type="OrthoDB" id="309023at2"/>
<dbReference type="PANTHER" id="PTHR37955:SF1">
    <property type="entry name" value="DEP DOMAIN-CONTAINING PROTEIN"/>
    <property type="match status" value="1"/>
</dbReference>
<dbReference type="GO" id="GO:0046583">
    <property type="term" value="F:monoatomic cation efflux transmembrane transporter activity"/>
    <property type="evidence" value="ECO:0007669"/>
    <property type="project" value="TreeGrafter"/>
</dbReference>
<dbReference type="InterPro" id="IPR004695">
    <property type="entry name" value="SLAC1/Mae1/Ssu1/TehA"/>
</dbReference>
<feature type="transmembrane region" description="Helical" evidence="5">
    <location>
        <begin position="144"/>
        <end position="163"/>
    </location>
</feature>
<keyword evidence="4 5" id="KW-0472">Membrane</keyword>
<dbReference type="GO" id="GO:0005886">
    <property type="term" value="C:plasma membrane"/>
    <property type="evidence" value="ECO:0007669"/>
    <property type="project" value="TreeGrafter"/>
</dbReference>
<evidence type="ECO:0000256" key="2">
    <source>
        <dbReference type="ARBA" id="ARBA00022692"/>
    </source>
</evidence>
<name>V5RJ75_SPIAP</name>
<dbReference type="InterPro" id="IPR052951">
    <property type="entry name" value="Tellurite_res_ion_channel"/>
</dbReference>
<evidence type="ECO:0000256" key="3">
    <source>
        <dbReference type="ARBA" id="ARBA00022989"/>
    </source>
</evidence>
<reference evidence="6 7" key="1">
    <citation type="journal article" date="2014" name="Genome Announc.">
        <title>Complete Genome Sequence of Spiroplasma apis B31T (ATCC 33834), a Bacterium Associated with May Disease of Honeybees (Apis mellifera).</title>
        <authorList>
            <person name="Ku C."/>
            <person name="Lo W.S."/>
            <person name="Chen L.L."/>
            <person name="Kuo C.H."/>
        </authorList>
    </citation>
    <scope>NUCLEOTIDE SEQUENCE [LARGE SCALE GENOMIC DNA]</scope>
    <source>
        <strain evidence="6">B31</strain>
    </source>
</reference>
<feature type="transmembrane region" description="Helical" evidence="5">
    <location>
        <begin position="244"/>
        <end position="264"/>
    </location>
</feature>
<dbReference type="RefSeq" id="WP_023789663.1">
    <property type="nucleotide sequence ID" value="NC_022998.1"/>
</dbReference>
<dbReference type="STRING" id="1276258.SAPIS_v1c06630"/>
<feature type="transmembrane region" description="Helical" evidence="5">
    <location>
        <begin position="276"/>
        <end position="293"/>
    </location>
</feature>
<dbReference type="InterPro" id="IPR038665">
    <property type="entry name" value="Voltage-dep_anion_channel_sf"/>
</dbReference>
<accession>V5RJ75</accession>
<dbReference type="EMBL" id="CP006682">
    <property type="protein sequence ID" value="AHB36508.1"/>
    <property type="molecule type" value="Genomic_DNA"/>
</dbReference>
<keyword evidence="3 5" id="KW-1133">Transmembrane helix</keyword>
<evidence type="ECO:0000256" key="4">
    <source>
        <dbReference type="ARBA" id="ARBA00023136"/>
    </source>
</evidence>
<feature type="transmembrane region" description="Helical" evidence="5">
    <location>
        <begin position="48"/>
        <end position="66"/>
    </location>
</feature>
<feature type="transmembrane region" description="Helical" evidence="5">
    <location>
        <begin position="112"/>
        <end position="132"/>
    </location>
</feature>
<evidence type="ECO:0000313" key="6">
    <source>
        <dbReference type="EMBL" id="AHB36508.1"/>
    </source>
</evidence>
<evidence type="ECO:0000313" key="7">
    <source>
        <dbReference type="Proteomes" id="UP000018550"/>
    </source>
</evidence>
<feature type="transmembrane region" description="Helical" evidence="5">
    <location>
        <begin position="87"/>
        <end position="106"/>
    </location>
</feature>
<dbReference type="Proteomes" id="UP000018550">
    <property type="component" value="Chromosome"/>
</dbReference>
<gene>
    <name evidence="6" type="primary">eta</name>
    <name evidence="6" type="ORF">SAPIS_v1c06630</name>
</gene>
<feature type="transmembrane region" description="Helical" evidence="5">
    <location>
        <begin position="313"/>
        <end position="343"/>
    </location>
</feature>
<feature type="transmembrane region" description="Helical" evidence="5">
    <location>
        <begin position="214"/>
        <end position="232"/>
    </location>
</feature>
<evidence type="ECO:0000256" key="5">
    <source>
        <dbReference type="SAM" id="Phobius"/>
    </source>
</evidence>
<proteinExistence type="predicted"/>
<dbReference type="AlphaFoldDB" id="V5RJ75"/>
<dbReference type="KEGG" id="sapi:SAPIS_v1c06630"/>
<dbReference type="PANTHER" id="PTHR37955">
    <property type="entry name" value="TELLURITE RESISTANCE PROTEIN TEHA"/>
    <property type="match status" value="1"/>
</dbReference>
<sequence length="361" mass="41074">MNNPFVKFYKNSSKLPLSLAGTALGTATMGNAWGLFNNPIGFAFDGSFVKYITISISLLLIILMLIRYIIHPVDLINDFKSPVSSNFIPTIFMALFVISGFFGVVNCNWIQIVIWLVCVFLHLIYIVSFLIYHLVRFKFNNYMASWFIPPIGIVVACVMSNNLGSFLGGDFAAVINLISKSCWYIGLAFYVIMLPPMMYKYLFTNHLKEKKLQTFGVMAAPPNLLLAGYLTTFSNQDINNHKYFFVYILCALAILFTLIVYLSLFKVSREKFSPLLGCYTFPLAIGMISMIKMSEFLFMSLGADNIYVISFKIWALIETIIGTIVIVLFNFAIFTYSYVVLFVGESQKNKTNKFIKYIMNY</sequence>
<dbReference type="HOGENOM" id="CLU_792036_0_0_14"/>
<organism evidence="6 7">
    <name type="scientific">Spiroplasma apis B31</name>
    <dbReference type="NCBI Taxonomy" id="1276258"/>
    <lineage>
        <taxon>Bacteria</taxon>
        <taxon>Bacillati</taxon>
        <taxon>Mycoplasmatota</taxon>
        <taxon>Mollicutes</taxon>
        <taxon>Entomoplasmatales</taxon>
        <taxon>Spiroplasmataceae</taxon>
        <taxon>Spiroplasma</taxon>
    </lineage>
</organism>
<protein>
    <submittedName>
        <fullName evidence="6">Exfoliative toxin A/B</fullName>
    </submittedName>
</protein>
<evidence type="ECO:0000256" key="1">
    <source>
        <dbReference type="ARBA" id="ARBA00004141"/>
    </source>
</evidence>
<dbReference type="Pfam" id="PF03595">
    <property type="entry name" value="SLAC1"/>
    <property type="match status" value="1"/>
</dbReference>
<dbReference type="CDD" id="cd09325">
    <property type="entry name" value="TDT_C4-dicarb_trans"/>
    <property type="match status" value="1"/>
</dbReference>
<feature type="transmembrane region" description="Helical" evidence="5">
    <location>
        <begin position="183"/>
        <end position="202"/>
    </location>
</feature>
<comment type="subcellular location">
    <subcellularLocation>
        <location evidence="1">Membrane</location>
        <topology evidence="1">Multi-pass membrane protein</topology>
    </subcellularLocation>
</comment>